<accession>A0A5A7Q1G3</accession>
<evidence type="ECO:0000256" key="1">
    <source>
        <dbReference type="SAM" id="Phobius"/>
    </source>
</evidence>
<dbReference type="EMBL" id="BKCP01005539">
    <property type="protein sequence ID" value="GER38854.1"/>
    <property type="molecule type" value="Genomic_DNA"/>
</dbReference>
<dbReference type="AlphaFoldDB" id="A0A5A7Q1G3"/>
<reference evidence="3" key="1">
    <citation type="journal article" date="2019" name="Curr. Biol.">
        <title>Genome Sequence of Striga asiatica Provides Insight into the Evolution of Plant Parasitism.</title>
        <authorList>
            <person name="Yoshida S."/>
            <person name="Kim S."/>
            <person name="Wafula E.K."/>
            <person name="Tanskanen J."/>
            <person name="Kim Y.M."/>
            <person name="Honaas L."/>
            <person name="Yang Z."/>
            <person name="Spallek T."/>
            <person name="Conn C.E."/>
            <person name="Ichihashi Y."/>
            <person name="Cheong K."/>
            <person name="Cui S."/>
            <person name="Der J.P."/>
            <person name="Gundlach H."/>
            <person name="Jiao Y."/>
            <person name="Hori C."/>
            <person name="Ishida J.K."/>
            <person name="Kasahara H."/>
            <person name="Kiba T."/>
            <person name="Kim M.S."/>
            <person name="Koo N."/>
            <person name="Laohavisit A."/>
            <person name="Lee Y.H."/>
            <person name="Lumba S."/>
            <person name="McCourt P."/>
            <person name="Mortimer J.C."/>
            <person name="Mutuku J.M."/>
            <person name="Nomura T."/>
            <person name="Sasaki-Sekimoto Y."/>
            <person name="Seto Y."/>
            <person name="Wang Y."/>
            <person name="Wakatake T."/>
            <person name="Sakakibara H."/>
            <person name="Demura T."/>
            <person name="Yamaguchi S."/>
            <person name="Yoneyama K."/>
            <person name="Manabe R.I."/>
            <person name="Nelson D.C."/>
            <person name="Schulman A.H."/>
            <person name="Timko M.P."/>
            <person name="dePamphilis C.W."/>
            <person name="Choi D."/>
            <person name="Shirasu K."/>
        </authorList>
    </citation>
    <scope>NUCLEOTIDE SEQUENCE [LARGE SCALE GENOMIC DNA]</scope>
    <source>
        <strain evidence="3">cv. UVA1</strain>
    </source>
</reference>
<evidence type="ECO:0000313" key="3">
    <source>
        <dbReference type="Proteomes" id="UP000325081"/>
    </source>
</evidence>
<keyword evidence="1" id="KW-0472">Membrane</keyword>
<name>A0A5A7Q1G3_STRAF</name>
<feature type="non-terminal residue" evidence="2">
    <location>
        <position position="153"/>
    </location>
</feature>
<feature type="non-terminal residue" evidence="2">
    <location>
        <position position="1"/>
    </location>
</feature>
<proteinExistence type="predicted"/>
<keyword evidence="1" id="KW-1133">Transmembrane helix</keyword>
<gene>
    <name evidence="2" type="ORF">STAS_15396</name>
</gene>
<sequence length="153" mass="17338">INDITECGGLEKVVVEKGSKEIVSNADQVQNETVNLTDNLELNNAQLVEVDIATSSLRRSPVLKKKSSFIRKPRERQLVSCDIMCVDSESKLELADRWFYGNPSGSRGGMLLCWSDQDNKNKKVVKKLAKKYHAYSLVCFYNFAYNFALFGIY</sequence>
<evidence type="ECO:0000313" key="2">
    <source>
        <dbReference type="EMBL" id="GER38854.1"/>
    </source>
</evidence>
<comment type="caution">
    <text evidence="2">The sequence shown here is derived from an EMBL/GenBank/DDBJ whole genome shotgun (WGS) entry which is preliminary data.</text>
</comment>
<feature type="transmembrane region" description="Helical" evidence="1">
    <location>
        <begin position="132"/>
        <end position="152"/>
    </location>
</feature>
<keyword evidence="1" id="KW-0812">Transmembrane</keyword>
<dbReference type="Proteomes" id="UP000325081">
    <property type="component" value="Unassembled WGS sequence"/>
</dbReference>
<organism evidence="2 3">
    <name type="scientific">Striga asiatica</name>
    <name type="common">Asiatic witchweed</name>
    <name type="synonym">Buchnera asiatica</name>
    <dbReference type="NCBI Taxonomy" id="4170"/>
    <lineage>
        <taxon>Eukaryota</taxon>
        <taxon>Viridiplantae</taxon>
        <taxon>Streptophyta</taxon>
        <taxon>Embryophyta</taxon>
        <taxon>Tracheophyta</taxon>
        <taxon>Spermatophyta</taxon>
        <taxon>Magnoliopsida</taxon>
        <taxon>eudicotyledons</taxon>
        <taxon>Gunneridae</taxon>
        <taxon>Pentapetalae</taxon>
        <taxon>asterids</taxon>
        <taxon>lamiids</taxon>
        <taxon>Lamiales</taxon>
        <taxon>Orobanchaceae</taxon>
        <taxon>Buchnereae</taxon>
        <taxon>Striga</taxon>
    </lineage>
</organism>
<protein>
    <submittedName>
        <fullName evidence="2">Calcium-dependent phospholipid-binding protein</fullName>
    </submittedName>
</protein>
<keyword evidence="3" id="KW-1185">Reference proteome</keyword>